<dbReference type="GO" id="GO:0031398">
    <property type="term" value="P:positive regulation of protein ubiquitination"/>
    <property type="evidence" value="ECO:0000318"/>
    <property type="project" value="GO_Central"/>
</dbReference>
<evidence type="ECO:0000313" key="17">
    <source>
        <dbReference type="RefSeq" id="XP_035664362.1"/>
    </source>
</evidence>
<dbReference type="OMA" id="TAMDEPW"/>
<proteinExistence type="inferred from homology"/>
<dbReference type="EC" id="2.3.2.27" evidence="4"/>
<dbReference type="PROSITE" id="PS50143">
    <property type="entry name" value="BIR_REPEAT_2"/>
    <property type="match status" value="3"/>
</dbReference>
<dbReference type="FunFam" id="3.30.40.10:FF:000184">
    <property type="entry name" value="Baculoviral IAP repeat containing 2"/>
    <property type="match status" value="1"/>
</dbReference>
<evidence type="ECO:0000259" key="15">
    <source>
        <dbReference type="PROSITE" id="PS50089"/>
    </source>
</evidence>
<dbReference type="FunFam" id="1.10.1170.10:FF:000003">
    <property type="entry name" value="E3 ubiquitin-protein ligase XIAP"/>
    <property type="match status" value="1"/>
</dbReference>
<keyword evidence="7" id="KW-0053">Apoptosis</keyword>
<dbReference type="GO" id="GO:0043066">
    <property type="term" value="P:negative regulation of apoptotic process"/>
    <property type="evidence" value="ECO:0000318"/>
    <property type="project" value="GO_Central"/>
</dbReference>
<feature type="compositionally biased region" description="Polar residues" evidence="14">
    <location>
        <begin position="39"/>
        <end position="49"/>
    </location>
</feature>
<dbReference type="Pfam" id="PF00653">
    <property type="entry name" value="BIR"/>
    <property type="match status" value="3"/>
</dbReference>
<feature type="region of interest" description="Disordered" evidence="14">
    <location>
        <begin position="1"/>
        <end position="49"/>
    </location>
</feature>
<feature type="region of interest" description="Disordered" evidence="14">
    <location>
        <begin position="224"/>
        <end position="310"/>
    </location>
</feature>
<feature type="compositionally biased region" description="Polar residues" evidence="14">
    <location>
        <begin position="265"/>
        <end position="283"/>
    </location>
</feature>
<dbReference type="PROSITE" id="PS50089">
    <property type="entry name" value="ZF_RING_2"/>
    <property type="match status" value="1"/>
</dbReference>
<dbReference type="GO" id="GO:0008270">
    <property type="term" value="F:zinc ion binding"/>
    <property type="evidence" value="ECO:0007669"/>
    <property type="project" value="UniProtKB-KW"/>
</dbReference>
<gene>
    <name evidence="17" type="primary">LOC118407898</name>
</gene>
<dbReference type="GO" id="GO:0005634">
    <property type="term" value="C:nucleus"/>
    <property type="evidence" value="ECO:0000318"/>
    <property type="project" value="GO_Central"/>
</dbReference>
<dbReference type="InterPro" id="IPR001841">
    <property type="entry name" value="Znf_RING"/>
</dbReference>
<evidence type="ECO:0000256" key="11">
    <source>
        <dbReference type="ARBA" id="ARBA00022786"/>
    </source>
</evidence>
<dbReference type="GO" id="GO:0043027">
    <property type="term" value="F:cysteine-type endopeptidase inhibitor activity involved in apoptotic process"/>
    <property type="evidence" value="ECO:0000318"/>
    <property type="project" value="GO_Central"/>
</dbReference>
<sequence length="751" mass="81986">MAANNGLDPNVGPDCAPTGISQSNYVQSQTGPKSWPTIGCNTRDPNSNEGNMAGGTVAFDSSLLATDGVISMAPPRPLPAGQTVETCTTRGTTAAMAPEMARALDYTQEAIRLSSFRHFPDSVPVSATRMARAGFYYSGTGDRVICFSCGGGVEGWEYGDTAMGEHERLYPHCDFVNGRENRNKPLLPPGMFPAPVPQAAAAAAPTAGRDYADFLSPAQREKLRSKEADINDNNDNSYRQPSSNTTNLGRPDNNNPPRGGDSPDSMLTSSRPPNLTLQNNVLPNSYDIPDPGPGTPHERDIDPRHQYKSEQRRVDSYVTWPAWAPLQPRELAKAGFFYTGSDDRVQCFCCQGILRNWEAGDRAMNEHRRHFSSCPFVLNFNVGNIPIEDEDPNLPPSIPQSTPANREPTSQSSGLYQTARIHQPGLQVPTYRASRPKHPQMADEQIRLSSFHLWPSSTAVAPMHLAKAGFFYTMVADNVKCFYCDGGLRNWEPGDEPWTEHAKWFPRCEFLLQQRGDDYVQGVQARFPNLHAQQQVQMLQQHMRPPDEAGTGRPAPRPQASQSTLAVEMQSQVVSGVLEMGFDPNIVRNAVQQRLREHGSGYTSAHELVVAVLDLEEEEERMEHSSQGGTGAGPEEGAAKKQKELEEPAATATSAAAGASGTEEPQPGTSASMEEPAAAAAGEEGNSFEQLKKELDKYKDERTCKICMDAEVNIVFIPCGHLAVCANCAASVRRCPICRASIRGTVRTYMS</sequence>
<keyword evidence="8" id="KW-0479">Metal-binding</keyword>
<dbReference type="Gene3D" id="3.30.40.10">
    <property type="entry name" value="Zinc/RING finger domain, C3HC4 (zinc finger)"/>
    <property type="match status" value="1"/>
</dbReference>
<dbReference type="CDD" id="cd00022">
    <property type="entry name" value="BIR"/>
    <property type="match status" value="3"/>
</dbReference>
<organism evidence="16 17">
    <name type="scientific">Branchiostoma floridae</name>
    <name type="common">Florida lancelet</name>
    <name type="synonym">Amphioxus</name>
    <dbReference type="NCBI Taxonomy" id="7739"/>
    <lineage>
        <taxon>Eukaryota</taxon>
        <taxon>Metazoa</taxon>
        <taxon>Chordata</taxon>
        <taxon>Cephalochordata</taxon>
        <taxon>Leptocardii</taxon>
        <taxon>Amphioxiformes</taxon>
        <taxon>Branchiostomatidae</taxon>
        <taxon>Branchiostoma</taxon>
    </lineage>
</organism>
<feature type="region of interest" description="Disordered" evidence="14">
    <location>
        <begin position="388"/>
        <end position="414"/>
    </location>
</feature>
<evidence type="ECO:0000313" key="16">
    <source>
        <dbReference type="Proteomes" id="UP000001554"/>
    </source>
</evidence>
<feature type="region of interest" description="Disordered" evidence="14">
    <location>
        <begin position="538"/>
        <end position="565"/>
    </location>
</feature>
<evidence type="ECO:0000256" key="5">
    <source>
        <dbReference type="ARBA" id="ARBA00022490"/>
    </source>
</evidence>
<dbReference type="Pfam" id="PF13920">
    <property type="entry name" value="zf-C3HC4_3"/>
    <property type="match status" value="1"/>
</dbReference>
<keyword evidence="10 13" id="KW-0863">Zinc-finger</keyword>
<dbReference type="PANTHER" id="PTHR10044:SF139">
    <property type="entry name" value="DEATH-ASSOCIATED INHIBITOR OF APOPTOSIS 2"/>
    <property type="match status" value="1"/>
</dbReference>
<dbReference type="AlphaFoldDB" id="A0A9J7HTT0"/>
<comment type="similarity">
    <text evidence="3">Belongs to the IAP family.</text>
</comment>
<name>A0A9J7HTT0_BRAFL</name>
<evidence type="ECO:0000256" key="4">
    <source>
        <dbReference type="ARBA" id="ARBA00012483"/>
    </source>
</evidence>
<evidence type="ECO:0000256" key="14">
    <source>
        <dbReference type="SAM" id="MobiDB-lite"/>
    </source>
</evidence>
<keyword evidence="12" id="KW-0862">Zinc</keyword>
<feature type="compositionally biased region" description="Low complexity" evidence="14">
    <location>
        <begin position="674"/>
        <end position="685"/>
    </location>
</feature>
<dbReference type="SMART" id="SM00184">
    <property type="entry name" value="RING"/>
    <property type="match status" value="1"/>
</dbReference>
<feature type="compositionally biased region" description="Basic and acidic residues" evidence="14">
    <location>
        <begin position="637"/>
        <end position="646"/>
    </location>
</feature>
<evidence type="ECO:0000256" key="6">
    <source>
        <dbReference type="ARBA" id="ARBA00022679"/>
    </source>
</evidence>
<dbReference type="InterPro" id="IPR013083">
    <property type="entry name" value="Znf_RING/FYVE/PHD"/>
</dbReference>
<feature type="compositionally biased region" description="Polar residues" evidence="14">
    <location>
        <begin position="399"/>
        <end position="414"/>
    </location>
</feature>
<comment type="catalytic activity">
    <reaction evidence="1">
        <text>S-ubiquitinyl-[E2 ubiquitin-conjugating enzyme]-L-cysteine + [acceptor protein]-L-lysine = [E2 ubiquitin-conjugating enzyme]-L-cysteine + N(6)-ubiquitinyl-[acceptor protein]-L-lysine.</text>
        <dbReference type="EC" id="2.3.2.27"/>
    </reaction>
</comment>
<dbReference type="Pfam" id="PF21290">
    <property type="entry name" value="UBA_BIRC2-3"/>
    <property type="match status" value="1"/>
</dbReference>
<reference evidence="17" key="1">
    <citation type="submission" date="2025-08" db="UniProtKB">
        <authorList>
            <consortium name="RefSeq"/>
        </authorList>
    </citation>
    <scope>IDENTIFICATION</scope>
    <source>
        <strain evidence="17">S238N-H82</strain>
        <tissue evidence="17">Testes</tissue>
    </source>
</reference>
<dbReference type="OrthoDB" id="774873at2759"/>
<dbReference type="FunFam" id="1.10.8.10:FF:000084">
    <property type="entry name" value="E3 ubiquitin-protein ligase XIAP"/>
    <property type="match status" value="1"/>
</dbReference>
<evidence type="ECO:0000256" key="3">
    <source>
        <dbReference type="ARBA" id="ARBA00006672"/>
    </source>
</evidence>
<feature type="compositionally biased region" description="Polar residues" evidence="14">
    <location>
        <begin position="231"/>
        <end position="256"/>
    </location>
</feature>
<feature type="compositionally biased region" description="Basic and acidic residues" evidence="14">
    <location>
        <begin position="296"/>
        <end position="310"/>
    </location>
</feature>
<accession>A0A9J7HTT0</accession>
<feature type="compositionally biased region" description="Low complexity" evidence="14">
    <location>
        <begin position="648"/>
        <end position="665"/>
    </location>
</feature>
<evidence type="ECO:0000256" key="12">
    <source>
        <dbReference type="ARBA" id="ARBA00022833"/>
    </source>
</evidence>
<feature type="compositionally biased region" description="Polar residues" evidence="14">
    <location>
        <begin position="19"/>
        <end position="32"/>
    </location>
</feature>
<evidence type="ECO:0000256" key="1">
    <source>
        <dbReference type="ARBA" id="ARBA00000900"/>
    </source>
</evidence>
<feature type="domain" description="RING-type" evidence="15">
    <location>
        <begin position="704"/>
        <end position="739"/>
    </location>
</feature>
<evidence type="ECO:0000256" key="10">
    <source>
        <dbReference type="ARBA" id="ARBA00022771"/>
    </source>
</evidence>
<comment type="subcellular location">
    <subcellularLocation>
        <location evidence="2">Cytoplasm</location>
    </subcellularLocation>
</comment>
<keyword evidence="16" id="KW-1185">Reference proteome</keyword>
<dbReference type="Gene3D" id="1.10.1170.10">
    <property type="entry name" value="Inhibitor Of Apoptosis Protein (2mihbC-IAP-1), Chain A"/>
    <property type="match status" value="3"/>
</dbReference>
<dbReference type="Gene3D" id="1.10.8.10">
    <property type="entry name" value="DNA helicase RuvA subunit, C-terminal domain"/>
    <property type="match status" value="1"/>
</dbReference>
<dbReference type="GO" id="GO:0006915">
    <property type="term" value="P:apoptotic process"/>
    <property type="evidence" value="ECO:0007669"/>
    <property type="project" value="UniProtKB-KW"/>
</dbReference>
<dbReference type="GO" id="GO:0061630">
    <property type="term" value="F:ubiquitin protein ligase activity"/>
    <property type="evidence" value="ECO:0000318"/>
    <property type="project" value="GO_Central"/>
</dbReference>
<keyword evidence="5" id="KW-0963">Cytoplasm</keyword>
<dbReference type="CDD" id="cd14321">
    <property type="entry name" value="UBA_IAPs"/>
    <property type="match status" value="1"/>
</dbReference>
<dbReference type="SMART" id="SM00238">
    <property type="entry name" value="BIR"/>
    <property type="match status" value="3"/>
</dbReference>
<protein>
    <recommendedName>
        <fullName evidence="4">RING-type E3 ubiquitin transferase</fullName>
        <ecNumber evidence="4">2.3.2.27</ecNumber>
    </recommendedName>
</protein>
<dbReference type="RefSeq" id="XP_035664362.1">
    <property type="nucleotide sequence ID" value="XM_035808469.1"/>
</dbReference>
<dbReference type="Proteomes" id="UP000001554">
    <property type="component" value="Unplaced"/>
</dbReference>
<dbReference type="PANTHER" id="PTHR10044">
    <property type="entry name" value="INHIBITOR OF APOPTOSIS"/>
    <property type="match status" value="1"/>
</dbReference>
<dbReference type="InterPro" id="IPR001370">
    <property type="entry name" value="BIR_rpt"/>
</dbReference>
<dbReference type="FunFam" id="1.10.1170.10:FF:000002">
    <property type="entry name" value="Baculoviral IAP repeat containing 7"/>
    <property type="match status" value="1"/>
</dbReference>
<dbReference type="GO" id="GO:0005737">
    <property type="term" value="C:cytoplasm"/>
    <property type="evidence" value="ECO:0000318"/>
    <property type="project" value="GO_Central"/>
</dbReference>
<keyword evidence="9" id="KW-0677">Repeat</keyword>
<evidence type="ECO:0000256" key="2">
    <source>
        <dbReference type="ARBA" id="ARBA00004496"/>
    </source>
</evidence>
<dbReference type="GO" id="GO:0051726">
    <property type="term" value="P:regulation of cell cycle"/>
    <property type="evidence" value="ECO:0000318"/>
    <property type="project" value="GO_Central"/>
</dbReference>
<dbReference type="CDD" id="cd16713">
    <property type="entry name" value="RING-HC_BIRC2_3_7"/>
    <property type="match status" value="1"/>
</dbReference>
<dbReference type="PROSITE" id="PS01282">
    <property type="entry name" value="BIR_REPEAT_1"/>
    <property type="match status" value="3"/>
</dbReference>
<evidence type="ECO:0000256" key="7">
    <source>
        <dbReference type="ARBA" id="ARBA00022703"/>
    </source>
</evidence>
<dbReference type="KEGG" id="bfo:118407898"/>
<dbReference type="GeneID" id="118407898"/>
<keyword evidence="11" id="KW-0833">Ubl conjugation pathway</keyword>
<dbReference type="InterPro" id="IPR050784">
    <property type="entry name" value="IAP"/>
</dbReference>
<dbReference type="InterPro" id="IPR048875">
    <property type="entry name" value="BIRC2-3-like_UBA"/>
</dbReference>
<dbReference type="SUPFAM" id="SSF57924">
    <property type="entry name" value="Inhibitor of apoptosis (IAP) repeat"/>
    <property type="match status" value="3"/>
</dbReference>
<evidence type="ECO:0000256" key="9">
    <source>
        <dbReference type="ARBA" id="ARBA00022737"/>
    </source>
</evidence>
<feature type="region of interest" description="Disordered" evidence="14">
    <location>
        <begin position="617"/>
        <end position="686"/>
    </location>
</feature>
<keyword evidence="6" id="KW-0808">Transferase</keyword>
<evidence type="ECO:0000256" key="13">
    <source>
        <dbReference type="PROSITE-ProRule" id="PRU00175"/>
    </source>
</evidence>
<evidence type="ECO:0000256" key="8">
    <source>
        <dbReference type="ARBA" id="ARBA00022723"/>
    </source>
</evidence>